<accession>A0A1I5VVA7</accession>
<dbReference type="InterPro" id="IPR020568">
    <property type="entry name" value="Ribosomal_Su5_D2-typ_SF"/>
</dbReference>
<dbReference type="AlphaFoldDB" id="A0A1I5VVA7"/>
<dbReference type="SUPFAM" id="SSF54211">
    <property type="entry name" value="Ribosomal protein S5 domain 2-like"/>
    <property type="match status" value="1"/>
</dbReference>
<dbReference type="Gene3D" id="3.40.50.300">
    <property type="entry name" value="P-loop containing nucleotide triphosphate hydrolases"/>
    <property type="match status" value="1"/>
</dbReference>
<evidence type="ECO:0000259" key="1">
    <source>
        <dbReference type="SMART" id="SM00382"/>
    </source>
</evidence>
<evidence type="ECO:0000313" key="2">
    <source>
        <dbReference type="EMBL" id="SFQ11380.1"/>
    </source>
</evidence>
<reference evidence="3" key="1">
    <citation type="submission" date="2016-10" db="EMBL/GenBank/DDBJ databases">
        <authorList>
            <person name="Varghese N."/>
            <person name="Submissions S."/>
        </authorList>
    </citation>
    <scope>NUCLEOTIDE SEQUENCE [LARGE SCALE GENOMIC DNA]</scope>
    <source>
        <strain evidence="3">S7</strain>
    </source>
</reference>
<organism evidence="2 3">
    <name type="scientific">Salibacterium halotolerans</name>
    <dbReference type="NCBI Taxonomy" id="1884432"/>
    <lineage>
        <taxon>Bacteria</taxon>
        <taxon>Bacillati</taxon>
        <taxon>Bacillota</taxon>
        <taxon>Bacilli</taxon>
        <taxon>Bacillales</taxon>
        <taxon>Bacillaceae</taxon>
    </lineage>
</organism>
<dbReference type="STRING" id="1884432.SAMN05518683_11767"/>
<evidence type="ECO:0000313" key="3">
    <source>
        <dbReference type="Proteomes" id="UP000198892"/>
    </source>
</evidence>
<dbReference type="Pfam" id="PF13541">
    <property type="entry name" value="ChlI"/>
    <property type="match status" value="1"/>
</dbReference>
<dbReference type="InterPro" id="IPR003593">
    <property type="entry name" value="AAA+_ATPase"/>
</dbReference>
<dbReference type="Pfam" id="PF01078">
    <property type="entry name" value="Mg_chelatase"/>
    <property type="match status" value="1"/>
</dbReference>
<dbReference type="InterPro" id="IPR000523">
    <property type="entry name" value="Mg_chelatse_chII-like_cat_dom"/>
</dbReference>
<dbReference type="InterPro" id="IPR014721">
    <property type="entry name" value="Ribsml_uS5_D2-typ_fold_subgr"/>
</dbReference>
<dbReference type="Gene3D" id="3.30.230.10">
    <property type="match status" value="1"/>
</dbReference>
<gene>
    <name evidence="2" type="ORF">SAMN05518683_11767</name>
</gene>
<dbReference type="SMART" id="SM00382">
    <property type="entry name" value="AAA"/>
    <property type="match status" value="1"/>
</dbReference>
<feature type="domain" description="AAA+ ATPase" evidence="1">
    <location>
        <begin position="213"/>
        <end position="378"/>
    </location>
</feature>
<dbReference type="InterPro" id="IPR045006">
    <property type="entry name" value="CHLI-like"/>
</dbReference>
<dbReference type="Proteomes" id="UP000198892">
    <property type="component" value="Unassembled WGS sequence"/>
</dbReference>
<dbReference type="GO" id="GO:0005524">
    <property type="term" value="F:ATP binding"/>
    <property type="evidence" value="ECO:0007669"/>
    <property type="project" value="InterPro"/>
</dbReference>
<dbReference type="InterPro" id="IPR027417">
    <property type="entry name" value="P-loop_NTPase"/>
</dbReference>
<dbReference type="PANTHER" id="PTHR32039">
    <property type="entry name" value="MAGNESIUM-CHELATASE SUBUNIT CHLI"/>
    <property type="match status" value="1"/>
</dbReference>
<protein>
    <submittedName>
        <fullName evidence="2">Magnesium chelatase family protein</fullName>
    </submittedName>
</protein>
<dbReference type="EMBL" id="FOXD01000017">
    <property type="protein sequence ID" value="SFQ11380.1"/>
    <property type="molecule type" value="Genomic_DNA"/>
</dbReference>
<proteinExistence type="predicted"/>
<dbReference type="CDD" id="cd00009">
    <property type="entry name" value="AAA"/>
    <property type="match status" value="1"/>
</dbReference>
<dbReference type="SUPFAM" id="SSF52540">
    <property type="entry name" value="P-loop containing nucleoside triphosphate hydrolases"/>
    <property type="match status" value="1"/>
</dbReference>
<dbReference type="PANTHER" id="PTHR32039:SF7">
    <property type="entry name" value="COMPETENCE PROTEIN COMM"/>
    <property type="match status" value="1"/>
</dbReference>
<keyword evidence="3" id="KW-1185">Reference proteome</keyword>
<name>A0A1I5VVA7_9BACI</name>
<sequence>MTVSTNSIGLQGLDGFLVQVKVRSLAGMESVHVIGLPDASVKESRDRVIAALDFQGCSLPEKKVIIHLAPAEQKKNGPSFDLAIAIALMQMTGHIHHPVPGNTAFLGALSLNGEIRPVNGILPAILAAKKLQVETLYLPADTSLPLDLIDGISLCFVSHLSEVLSALSRSPSPPLSIKNPQPKTAIPRPADVDFHQIYGQETAKRALKIAAAGGHHILLTGPPGCGKSLLGEAFPTLFPEISTQAQLEVMSVYELGDTDPPRLPYPPFRHPHHSSSAVSLIGEGAAPKPGEVSLANYGILFLDEMAEFPKKTLDMLRQPLEAEKVTISRVQATVTYPAQFLLIGAVNPCPCGSLGSRHHSAPARLNKFRRINPGFPVLFVTALI</sequence>